<protein>
    <submittedName>
        <fullName evidence="3">Glycoside hydrolase domain-containing protein</fullName>
    </submittedName>
</protein>
<evidence type="ECO:0000313" key="3">
    <source>
        <dbReference type="EMBL" id="MFC5727366.1"/>
    </source>
</evidence>
<comment type="caution">
    <text evidence="3">The sequence shown here is derived from an EMBL/GenBank/DDBJ whole genome shotgun (WGS) entry which is preliminary data.</text>
</comment>
<evidence type="ECO:0000259" key="2">
    <source>
        <dbReference type="Pfam" id="PF08924"/>
    </source>
</evidence>
<dbReference type="EMBL" id="JBHSNS010000001">
    <property type="protein sequence ID" value="MFC5727366.1"/>
    <property type="molecule type" value="Genomic_DNA"/>
</dbReference>
<gene>
    <name evidence="3" type="ORF">ACFPQB_00435</name>
</gene>
<dbReference type="InterPro" id="IPR002477">
    <property type="entry name" value="Peptidoglycan-bd-like"/>
</dbReference>
<dbReference type="Proteomes" id="UP001596072">
    <property type="component" value="Unassembled WGS sequence"/>
</dbReference>
<reference evidence="4" key="1">
    <citation type="journal article" date="2019" name="Int. J. Syst. Evol. Microbiol.">
        <title>The Global Catalogue of Microorganisms (GCM) 10K type strain sequencing project: providing services to taxonomists for standard genome sequencing and annotation.</title>
        <authorList>
            <consortium name="The Broad Institute Genomics Platform"/>
            <consortium name="The Broad Institute Genome Sequencing Center for Infectious Disease"/>
            <person name="Wu L."/>
            <person name="Ma J."/>
        </authorList>
    </citation>
    <scope>NUCLEOTIDE SEQUENCE [LARGE SCALE GENOMIC DNA]</scope>
    <source>
        <strain evidence="4">YIM 94188</strain>
    </source>
</reference>
<sequence>MSARLELPASRPRLGPPLRRTVTAALGAVLALALLAPLHDAPETPAASTPVDLAAAEPPNPVTPGSFRGYGFDQCLTPTQAKMDAWLQHSPFLAVGVYISGNSRFCRHQPNLTSAWVRTQLAKGWRILPITLGPQSTCVGRFPRYGANIDPTISNNSANRWSAARGQGRLEASRAVAAAQALGISPGSTIWYDLEGWSNYRHATCRESALHFLTAWTNRIRRLNYVSGVYSSAGSGIKILDDARATRRSDVVLPDQIWIARWDGKASTSTSYIREDGWRPGNRMKQYRGGHNETWGGVTINIDSNYLDLGAPRAAAETHCGSATIVDPARYRAIRKRTTTYRPHPASVKALQCLLREKGVYPGRITGNYNRRTRAAVQAWQKRVGHRVSTTWTFRNWMTLLSAGPRPVLKIGSTGPDVRRVQRTIHATMPRLAVQRDGIFDADTAADVAAYRREIGMGAAGIVNTATWRRLQAGTR</sequence>
<evidence type="ECO:0000313" key="4">
    <source>
        <dbReference type="Proteomes" id="UP001596072"/>
    </source>
</evidence>
<dbReference type="RefSeq" id="WP_136436377.1">
    <property type="nucleotide sequence ID" value="NZ_JBHSNS010000001.1"/>
</dbReference>
<dbReference type="GO" id="GO:0016787">
    <property type="term" value="F:hydrolase activity"/>
    <property type="evidence" value="ECO:0007669"/>
    <property type="project" value="UniProtKB-KW"/>
</dbReference>
<proteinExistence type="predicted"/>
<keyword evidence="4" id="KW-1185">Reference proteome</keyword>
<feature type="domain" description="Rv2525c-like glycoside hydrolase-like" evidence="2">
    <location>
        <begin position="85"/>
        <end position="306"/>
    </location>
</feature>
<dbReference type="Pfam" id="PF01471">
    <property type="entry name" value="PG_binding_1"/>
    <property type="match status" value="1"/>
</dbReference>
<dbReference type="InterPro" id="IPR036366">
    <property type="entry name" value="PGBDSf"/>
</dbReference>
<dbReference type="InterPro" id="IPR017853">
    <property type="entry name" value="GH"/>
</dbReference>
<dbReference type="InterPro" id="IPR036365">
    <property type="entry name" value="PGBD-like_sf"/>
</dbReference>
<dbReference type="Gene3D" id="1.10.101.10">
    <property type="entry name" value="PGBD-like superfamily/PGBD"/>
    <property type="match status" value="2"/>
</dbReference>
<accession>A0ABW0ZCV7</accession>
<dbReference type="InterPro" id="IPR015020">
    <property type="entry name" value="Rv2525c-like_Glyco_Hydro-like"/>
</dbReference>
<organism evidence="3 4">
    <name type="scientific">Nocardioides vastitatis</name>
    <dbReference type="NCBI Taxonomy" id="2568655"/>
    <lineage>
        <taxon>Bacteria</taxon>
        <taxon>Bacillati</taxon>
        <taxon>Actinomycetota</taxon>
        <taxon>Actinomycetes</taxon>
        <taxon>Propionibacteriales</taxon>
        <taxon>Nocardioidaceae</taxon>
        <taxon>Nocardioides</taxon>
    </lineage>
</organism>
<dbReference type="SUPFAM" id="SSF51445">
    <property type="entry name" value="(Trans)glycosidases"/>
    <property type="match status" value="1"/>
</dbReference>
<keyword evidence="3" id="KW-0378">Hydrolase</keyword>
<evidence type="ECO:0000259" key="1">
    <source>
        <dbReference type="Pfam" id="PF01471"/>
    </source>
</evidence>
<dbReference type="Gene3D" id="3.20.20.80">
    <property type="entry name" value="Glycosidases"/>
    <property type="match status" value="1"/>
</dbReference>
<dbReference type="SUPFAM" id="SSF47090">
    <property type="entry name" value="PGBD-like"/>
    <property type="match status" value="2"/>
</dbReference>
<name>A0ABW0ZCV7_9ACTN</name>
<dbReference type="Pfam" id="PF08924">
    <property type="entry name" value="Rv2525c_GlyHyd-like"/>
    <property type="match status" value="1"/>
</dbReference>
<feature type="domain" description="Peptidoglycan binding-like" evidence="1">
    <location>
        <begin position="346"/>
        <end position="385"/>
    </location>
</feature>